<organism evidence="4 5">
    <name type="scientific">Colletotrichum salicis</name>
    <dbReference type="NCBI Taxonomy" id="1209931"/>
    <lineage>
        <taxon>Eukaryota</taxon>
        <taxon>Fungi</taxon>
        <taxon>Dikarya</taxon>
        <taxon>Ascomycota</taxon>
        <taxon>Pezizomycotina</taxon>
        <taxon>Sordariomycetes</taxon>
        <taxon>Hypocreomycetidae</taxon>
        <taxon>Glomerellales</taxon>
        <taxon>Glomerellaceae</taxon>
        <taxon>Colletotrichum</taxon>
        <taxon>Colletotrichum acutatum species complex</taxon>
    </lineage>
</organism>
<evidence type="ECO:0000256" key="1">
    <source>
        <dbReference type="ARBA" id="ARBA00022737"/>
    </source>
</evidence>
<keyword evidence="2 3" id="KW-0040">ANK repeat</keyword>
<evidence type="ECO:0000313" key="5">
    <source>
        <dbReference type="Proteomes" id="UP000070121"/>
    </source>
</evidence>
<dbReference type="PANTHER" id="PTHR24124">
    <property type="entry name" value="ANKYRIN REPEAT FAMILY A"/>
    <property type="match status" value="1"/>
</dbReference>
<comment type="caution">
    <text evidence="4">The sequence shown here is derived from an EMBL/GenBank/DDBJ whole genome shotgun (WGS) entry which is preliminary data.</text>
</comment>
<name>A0A135V9D1_9PEZI</name>
<dbReference type="PROSITE" id="PS50088">
    <property type="entry name" value="ANK_REPEAT"/>
    <property type="match status" value="4"/>
</dbReference>
<dbReference type="STRING" id="1209931.A0A135V9D1"/>
<gene>
    <name evidence="4" type="ORF">CSAL01_00437</name>
</gene>
<dbReference type="Gene3D" id="1.25.40.20">
    <property type="entry name" value="Ankyrin repeat-containing domain"/>
    <property type="match status" value="3"/>
</dbReference>
<feature type="repeat" description="ANK" evidence="3">
    <location>
        <begin position="493"/>
        <end position="525"/>
    </location>
</feature>
<dbReference type="SUPFAM" id="SSF48403">
    <property type="entry name" value="Ankyrin repeat"/>
    <property type="match status" value="1"/>
</dbReference>
<evidence type="ECO:0000313" key="4">
    <source>
        <dbReference type="EMBL" id="KXH69212.1"/>
    </source>
</evidence>
<feature type="repeat" description="ANK" evidence="3">
    <location>
        <begin position="580"/>
        <end position="612"/>
    </location>
</feature>
<dbReference type="PANTHER" id="PTHR24124:SF14">
    <property type="entry name" value="CHROMOSOME UNDETERMINED SCAFFOLD_25, WHOLE GENOME SHOTGUN SEQUENCE"/>
    <property type="match status" value="1"/>
</dbReference>
<dbReference type="InterPro" id="IPR036770">
    <property type="entry name" value="Ankyrin_rpt-contain_sf"/>
</dbReference>
<dbReference type="InterPro" id="IPR002110">
    <property type="entry name" value="Ankyrin_rpt"/>
</dbReference>
<keyword evidence="5" id="KW-1185">Reference proteome</keyword>
<proteinExistence type="predicted"/>
<dbReference type="Proteomes" id="UP000070121">
    <property type="component" value="Unassembled WGS sequence"/>
</dbReference>
<dbReference type="Pfam" id="PF12796">
    <property type="entry name" value="Ank_2"/>
    <property type="match status" value="2"/>
</dbReference>
<reference evidence="4 5" key="1">
    <citation type="submission" date="2014-02" db="EMBL/GenBank/DDBJ databases">
        <title>The genome sequence of Colletotrichum salicis CBS 607.94.</title>
        <authorList>
            <person name="Baroncelli R."/>
            <person name="Thon M.R."/>
        </authorList>
    </citation>
    <scope>NUCLEOTIDE SEQUENCE [LARGE SCALE GENOMIC DNA]</scope>
    <source>
        <strain evidence="4 5">CBS 607.94</strain>
    </source>
</reference>
<dbReference type="GO" id="GO:0010468">
    <property type="term" value="P:regulation of gene expression"/>
    <property type="evidence" value="ECO:0007669"/>
    <property type="project" value="TreeGrafter"/>
</dbReference>
<dbReference type="OrthoDB" id="448455at2759"/>
<dbReference type="SMART" id="SM00248">
    <property type="entry name" value="ANK"/>
    <property type="match status" value="8"/>
</dbReference>
<protein>
    <submittedName>
        <fullName evidence="4">Uncharacterized protein</fullName>
    </submittedName>
</protein>
<accession>A0A135V9D1</accession>
<dbReference type="PROSITE" id="PS50297">
    <property type="entry name" value="ANK_REP_REGION"/>
    <property type="match status" value="3"/>
</dbReference>
<sequence length="725" mass="81120">MQQFVKKRPDLQDEIKSGVIRISSGMLDYVHQKSLTAVELQRALAVAEDRKEIEEDDLTSFDIMISVCAGLVTRDEESSIIRLVHQITQEYFDERRSRLFADIDAEIATTSVLYLSSNTVPKFSKNKHWPGKREDYRIACVPYYDYALIHWGAHFYDRSIVPDGIVEFLHNHTMLKKAFEVMNQMGSMQFETAAQLSAWFDLCKVFTTGAVPLHGADSIDDQEKTVLWVAARQGHKDLVRLFLDNGTLETVPLVRSTLRMAVEAGHVAVVETLVEFCAKKAIIFELEDKFSTSIIERAIKREQRAIVKILLQYNSHSASTSATGGYPGSMMSLGRSETCSPALILSDYAIKCGWIAAIECLFTSWYREKYDDWASTALSMLLEAHHSRGMIPLNHLDHPTRMKWLEASSPNPSGIKLTESKINRFSEGWNPMVGTIFNGPMKTLNVLLQFGVDKEIRDNYGRTPLSRATITGKIEALKVLLQHGADTETKDANERTTLLLATMTENELVIKMIIHHGAEIENRDSEGITPVLVASPHGGDIDARDLNGRTALSWAASSGNELALQLLIKQGGQVECVDRLGWTPLFWATEDGNRTTTEALIVYGANVEARDQHGFTPFWGSTQGAFSLKRIRPLFGDGGNGDNVENRERENTALLFQAALYGSADEIRSLLKLTDLNPRATDIHGQTPPWYAMHSGLGLGNRLEIIDLFLADVRFQPSCLDCQNY</sequence>
<feature type="repeat" description="ANK" evidence="3">
    <location>
        <begin position="460"/>
        <end position="492"/>
    </location>
</feature>
<dbReference type="EMBL" id="JFFI01000147">
    <property type="protein sequence ID" value="KXH69212.1"/>
    <property type="molecule type" value="Genomic_DNA"/>
</dbReference>
<evidence type="ECO:0000256" key="3">
    <source>
        <dbReference type="PROSITE-ProRule" id="PRU00023"/>
    </source>
</evidence>
<evidence type="ECO:0000256" key="2">
    <source>
        <dbReference type="ARBA" id="ARBA00023043"/>
    </source>
</evidence>
<keyword evidence="1" id="KW-0677">Repeat</keyword>
<dbReference type="GO" id="GO:0005634">
    <property type="term" value="C:nucleus"/>
    <property type="evidence" value="ECO:0007669"/>
    <property type="project" value="TreeGrafter"/>
</dbReference>
<feature type="repeat" description="ANK" evidence="3">
    <location>
        <begin position="547"/>
        <end position="579"/>
    </location>
</feature>
<dbReference type="AlphaFoldDB" id="A0A135V9D1"/>